<dbReference type="InterPro" id="IPR052016">
    <property type="entry name" value="Bact_Sigma-Reg"/>
</dbReference>
<gene>
    <name evidence="5" type="ORF">BDD14_1841</name>
</gene>
<name>A0A4Q7YRQ0_9BACT</name>
<feature type="transmembrane region" description="Helical" evidence="2">
    <location>
        <begin position="256"/>
        <end position="276"/>
    </location>
</feature>
<dbReference type="Pfam" id="PF07228">
    <property type="entry name" value="SpoIIE"/>
    <property type="match status" value="1"/>
</dbReference>
<dbReference type="SMART" id="SM00331">
    <property type="entry name" value="PP2C_SIG"/>
    <property type="match status" value="1"/>
</dbReference>
<feature type="transmembrane region" description="Helical" evidence="2">
    <location>
        <begin position="340"/>
        <end position="363"/>
    </location>
</feature>
<feature type="chain" id="PRO_5020354040" evidence="3">
    <location>
        <begin position="24"/>
        <end position="637"/>
    </location>
</feature>
<dbReference type="SUPFAM" id="SSF81606">
    <property type="entry name" value="PP2C-like"/>
    <property type="match status" value="1"/>
</dbReference>
<reference evidence="5 6" key="1">
    <citation type="submission" date="2019-02" db="EMBL/GenBank/DDBJ databases">
        <title>Genomic Encyclopedia of Archaeal and Bacterial Type Strains, Phase II (KMG-II): from individual species to whole genera.</title>
        <authorList>
            <person name="Goeker M."/>
        </authorList>
    </citation>
    <scope>NUCLEOTIDE SEQUENCE [LARGE SCALE GENOMIC DNA]</scope>
    <source>
        <strain evidence="5 6">DSM 18101</strain>
    </source>
</reference>
<evidence type="ECO:0000313" key="5">
    <source>
        <dbReference type="EMBL" id="RZU40387.1"/>
    </source>
</evidence>
<evidence type="ECO:0000256" key="2">
    <source>
        <dbReference type="SAM" id="Phobius"/>
    </source>
</evidence>
<sequence length="637" mass="69287">MKTRRYPCLLLFSALLSIPYLGAQTVTIDAYRLADVTTLDAPFRFHIGDDPDFANANFDDSAWQLLKPGESLPSAHLPDLQPDTTWSRIHLHIANPMGPLGIAITISDGLPYEVFANGRQIAISPSMHAKAPQYIRPFAIELPQSSDIVLSVRCLVTAHTTSQLFPLARFQIGQLGAIRSATELERIRSFNNSTLVSFLLGLIYLAFSAVALSLFLSQRNHLEYLWLAIFCLFSVAYHGAFTAINVGAISATLLHVMFSVCAGWATLLSSLEFVLCFSRAEHVRPARFVQLVMLFCPLLALAQFERAYGIALISTFLVLLFLMSFYLVQAIRRGRAESWLLLPSFAIWAFNGLLSMAAIFYPSSVPLLSGIHFGYVGISFEDIGGFVVAFGFLVVVLFRFIRVSSAEQRSAAEIAAARTVQQILIPETIPAITGLTIESAYLPADEVGGDFFQILPQPSGTTLIFLGDVSGHGLKAAMTVSLLVGSIRTLTDFLQSPAQLLTRLNQRLVGHSSGFATCLILAISPDGLLTYANAGHLNPYLDGHELESEPNLPLGLAPDVTYTESTMHLNSSQRLTLLTDGVLEATNSKTNALFGFDRTREVSTQSAQSIAATAKAFAFGAPQADDITVLTIQLVAT</sequence>
<protein>
    <submittedName>
        <fullName evidence="5">Stage II sporulation protein E</fullName>
    </submittedName>
</protein>
<keyword evidence="1" id="KW-0378">Hydrolase</keyword>
<dbReference type="Proteomes" id="UP000292958">
    <property type="component" value="Unassembled WGS sequence"/>
</dbReference>
<proteinExistence type="predicted"/>
<feature type="signal peptide" evidence="3">
    <location>
        <begin position="1"/>
        <end position="23"/>
    </location>
</feature>
<dbReference type="PANTHER" id="PTHR43156">
    <property type="entry name" value="STAGE II SPORULATION PROTEIN E-RELATED"/>
    <property type="match status" value="1"/>
</dbReference>
<dbReference type="EMBL" id="SHKW01000001">
    <property type="protein sequence ID" value="RZU40387.1"/>
    <property type="molecule type" value="Genomic_DNA"/>
</dbReference>
<evidence type="ECO:0000313" key="6">
    <source>
        <dbReference type="Proteomes" id="UP000292958"/>
    </source>
</evidence>
<dbReference type="OrthoDB" id="9801077at2"/>
<evidence type="ECO:0000256" key="3">
    <source>
        <dbReference type="SAM" id="SignalP"/>
    </source>
</evidence>
<keyword evidence="2" id="KW-0812">Transmembrane</keyword>
<dbReference type="GO" id="GO:0016791">
    <property type="term" value="F:phosphatase activity"/>
    <property type="evidence" value="ECO:0007669"/>
    <property type="project" value="TreeGrafter"/>
</dbReference>
<dbReference type="AlphaFoldDB" id="A0A4Q7YRQ0"/>
<keyword evidence="2" id="KW-1133">Transmembrane helix</keyword>
<evidence type="ECO:0000256" key="1">
    <source>
        <dbReference type="ARBA" id="ARBA00022801"/>
    </source>
</evidence>
<organism evidence="5 6">
    <name type="scientific">Edaphobacter modestus</name>
    <dbReference type="NCBI Taxonomy" id="388466"/>
    <lineage>
        <taxon>Bacteria</taxon>
        <taxon>Pseudomonadati</taxon>
        <taxon>Acidobacteriota</taxon>
        <taxon>Terriglobia</taxon>
        <taxon>Terriglobales</taxon>
        <taxon>Acidobacteriaceae</taxon>
        <taxon>Edaphobacter</taxon>
    </lineage>
</organism>
<feature type="transmembrane region" description="Helical" evidence="2">
    <location>
        <begin position="383"/>
        <end position="401"/>
    </location>
</feature>
<accession>A0A4Q7YRQ0</accession>
<feature type="transmembrane region" description="Helical" evidence="2">
    <location>
        <begin position="195"/>
        <end position="217"/>
    </location>
</feature>
<evidence type="ECO:0000259" key="4">
    <source>
        <dbReference type="SMART" id="SM00331"/>
    </source>
</evidence>
<feature type="transmembrane region" description="Helical" evidence="2">
    <location>
        <begin position="224"/>
        <end position="244"/>
    </location>
</feature>
<dbReference type="PANTHER" id="PTHR43156:SF2">
    <property type="entry name" value="STAGE II SPORULATION PROTEIN E"/>
    <property type="match status" value="1"/>
</dbReference>
<comment type="caution">
    <text evidence="5">The sequence shown here is derived from an EMBL/GenBank/DDBJ whole genome shotgun (WGS) entry which is preliminary data.</text>
</comment>
<dbReference type="Gene3D" id="3.60.40.10">
    <property type="entry name" value="PPM-type phosphatase domain"/>
    <property type="match status" value="1"/>
</dbReference>
<feature type="transmembrane region" description="Helical" evidence="2">
    <location>
        <begin position="288"/>
        <end position="304"/>
    </location>
</feature>
<keyword evidence="6" id="KW-1185">Reference proteome</keyword>
<dbReference type="InterPro" id="IPR036457">
    <property type="entry name" value="PPM-type-like_dom_sf"/>
</dbReference>
<dbReference type="InterPro" id="IPR001932">
    <property type="entry name" value="PPM-type_phosphatase-like_dom"/>
</dbReference>
<feature type="domain" description="PPM-type phosphatase" evidence="4">
    <location>
        <begin position="432"/>
        <end position="634"/>
    </location>
</feature>
<feature type="transmembrane region" description="Helical" evidence="2">
    <location>
        <begin position="310"/>
        <end position="328"/>
    </location>
</feature>
<keyword evidence="2" id="KW-0472">Membrane</keyword>
<dbReference type="RefSeq" id="WP_130418456.1">
    <property type="nucleotide sequence ID" value="NZ_SHKW01000001.1"/>
</dbReference>
<keyword evidence="3" id="KW-0732">Signal</keyword>